<feature type="compositionally biased region" description="Polar residues" evidence="1">
    <location>
        <begin position="56"/>
        <end position="84"/>
    </location>
</feature>
<sequence length="315" mass="33858">MHRYSPAARRLVQRIRWNSTVETAPKTDTPARDSTAFTPNVEASAMPPGSLAARLSQKTAQSVPANTVASTTTLPPSTVISSSSTDDEAAAAIARRRELLLARRAEREAREAAASKYSSPRSFSQPRPPNQDRPRSFEPRTQPERTAPAIVGGPASRTAETSRGMRGRGDGRGGRGGRGGGRGSGRGGGRSRPAREEMLEEFPPEIDEWLETPGISFASELAAEIGGVGPLDEALQPEASLETPKSNRRVVREELGGDYSHFVPTNPQEFLSAAGKLGAEKHSAVVLTYNKDLPVVDRFQLQRLVKTSAQPVKSK</sequence>
<organism evidence="2 3">
    <name type="scientific">Roridomyces roridus</name>
    <dbReference type="NCBI Taxonomy" id="1738132"/>
    <lineage>
        <taxon>Eukaryota</taxon>
        <taxon>Fungi</taxon>
        <taxon>Dikarya</taxon>
        <taxon>Basidiomycota</taxon>
        <taxon>Agaricomycotina</taxon>
        <taxon>Agaricomycetes</taxon>
        <taxon>Agaricomycetidae</taxon>
        <taxon>Agaricales</taxon>
        <taxon>Marasmiineae</taxon>
        <taxon>Mycenaceae</taxon>
        <taxon>Roridomyces</taxon>
    </lineage>
</organism>
<feature type="compositionally biased region" description="Gly residues" evidence="1">
    <location>
        <begin position="174"/>
        <end position="190"/>
    </location>
</feature>
<dbReference type="EMBL" id="JARKIF010000034">
    <property type="protein sequence ID" value="KAJ7610809.1"/>
    <property type="molecule type" value="Genomic_DNA"/>
</dbReference>
<evidence type="ECO:0000256" key="1">
    <source>
        <dbReference type="SAM" id="MobiDB-lite"/>
    </source>
</evidence>
<dbReference type="AlphaFoldDB" id="A0AAD7B5U6"/>
<accession>A0AAD7B5U6</accession>
<comment type="caution">
    <text evidence="2">The sequence shown here is derived from an EMBL/GenBank/DDBJ whole genome shotgun (WGS) entry which is preliminary data.</text>
</comment>
<protein>
    <submittedName>
        <fullName evidence="2">Uncharacterized protein</fullName>
    </submittedName>
</protein>
<feature type="compositionally biased region" description="Basic and acidic residues" evidence="1">
    <location>
        <begin position="130"/>
        <end position="143"/>
    </location>
</feature>
<reference evidence="2" key="1">
    <citation type="submission" date="2023-03" db="EMBL/GenBank/DDBJ databases">
        <title>Massive genome expansion in bonnet fungi (Mycena s.s.) driven by repeated elements and novel gene families across ecological guilds.</title>
        <authorList>
            <consortium name="Lawrence Berkeley National Laboratory"/>
            <person name="Harder C.B."/>
            <person name="Miyauchi S."/>
            <person name="Viragh M."/>
            <person name="Kuo A."/>
            <person name="Thoen E."/>
            <person name="Andreopoulos B."/>
            <person name="Lu D."/>
            <person name="Skrede I."/>
            <person name="Drula E."/>
            <person name="Henrissat B."/>
            <person name="Morin E."/>
            <person name="Kohler A."/>
            <person name="Barry K."/>
            <person name="LaButti K."/>
            <person name="Morin E."/>
            <person name="Salamov A."/>
            <person name="Lipzen A."/>
            <person name="Mereny Z."/>
            <person name="Hegedus B."/>
            <person name="Baldrian P."/>
            <person name="Stursova M."/>
            <person name="Weitz H."/>
            <person name="Taylor A."/>
            <person name="Grigoriev I.V."/>
            <person name="Nagy L.G."/>
            <person name="Martin F."/>
            <person name="Kauserud H."/>
        </authorList>
    </citation>
    <scope>NUCLEOTIDE SEQUENCE</scope>
    <source>
        <strain evidence="2">9284</strain>
    </source>
</reference>
<evidence type="ECO:0000313" key="3">
    <source>
        <dbReference type="Proteomes" id="UP001221142"/>
    </source>
</evidence>
<keyword evidence="3" id="KW-1185">Reference proteome</keyword>
<proteinExistence type="predicted"/>
<evidence type="ECO:0000313" key="2">
    <source>
        <dbReference type="EMBL" id="KAJ7610809.1"/>
    </source>
</evidence>
<feature type="region of interest" description="Disordered" evidence="1">
    <location>
        <begin position="20"/>
        <end position="87"/>
    </location>
</feature>
<dbReference type="Proteomes" id="UP001221142">
    <property type="component" value="Unassembled WGS sequence"/>
</dbReference>
<feature type="region of interest" description="Disordered" evidence="1">
    <location>
        <begin position="111"/>
        <end position="198"/>
    </location>
</feature>
<name>A0AAD7B5U6_9AGAR</name>
<feature type="compositionally biased region" description="Low complexity" evidence="1">
    <location>
        <begin position="114"/>
        <end position="125"/>
    </location>
</feature>
<gene>
    <name evidence="2" type="ORF">FB45DRAFT_325099</name>
</gene>